<feature type="compositionally biased region" description="Basic and acidic residues" evidence="1">
    <location>
        <begin position="151"/>
        <end position="160"/>
    </location>
</feature>
<evidence type="ECO:0000313" key="4">
    <source>
        <dbReference type="WBParaSite" id="HCON_00139900-00001"/>
    </source>
</evidence>
<feature type="compositionally biased region" description="Basic residues" evidence="1">
    <location>
        <begin position="132"/>
        <end position="143"/>
    </location>
</feature>
<dbReference type="Proteomes" id="UP000025227">
    <property type="component" value="Unplaced"/>
</dbReference>
<evidence type="ECO:0000256" key="2">
    <source>
        <dbReference type="SAM" id="SignalP"/>
    </source>
</evidence>
<keyword evidence="2" id="KW-0732">Signal</keyword>
<feature type="chain" id="PRO_5029595290" evidence="2">
    <location>
        <begin position="22"/>
        <end position="200"/>
    </location>
</feature>
<dbReference type="WBParaSite" id="HCON_00139900-00001">
    <property type="protein sequence ID" value="HCON_00139900-00001"/>
    <property type="gene ID" value="HCON_00139900"/>
</dbReference>
<organism evidence="3 4">
    <name type="scientific">Haemonchus contortus</name>
    <name type="common">Barber pole worm</name>
    <dbReference type="NCBI Taxonomy" id="6289"/>
    <lineage>
        <taxon>Eukaryota</taxon>
        <taxon>Metazoa</taxon>
        <taxon>Ecdysozoa</taxon>
        <taxon>Nematoda</taxon>
        <taxon>Chromadorea</taxon>
        <taxon>Rhabditida</taxon>
        <taxon>Rhabditina</taxon>
        <taxon>Rhabditomorpha</taxon>
        <taxon>Strongyloidea</taxon>
        <taxon>Trichostrongylidae</taxon>
        <taxon>Haemonchus</taxon>
    </lineage>
</organism>
<feature type="signal peptide" evidence="2">
    <location>
        <begin position="1"/>
        <end position="21"/>
    </location>
</feature>
<accession>A0A7I4YW10</accession>
<feature type="region of interest" description="Disordered" evidence="1">
    <location>
        <begin position="44"/>
        <end position="106"/>
    </location>
</feature>
<evidence type="ECO:0000313" key="3">
    <source>
        <dbReference type="Proteomes" id="UP000025227"/>
    </source>
</evidence>
<sequence>HDMLWVSVGLCVHGLVMPVIAAHLCARTPSKRQGAQAPLNQAPLATLDAKPNVGIQEQPKSKDTATGSGDVPKKRAQHNPRQKSSRNSGETKKTEKKGKKAKTPALRVIHTLKKLTLMKTQLSSKEMMNVKKGTKPLEKKKTKAVQDTGNPDDKKKVAHQDEEENEGSDTLKSVETIGNEVSIENPKTSPMKMNSPIKKA</sequence>
<protein>
    <submittedName>
        <fullName evidence="4">Triadin</fullName>
    </submittedName>
</protein>
<dbReference type="AlphaFoldDB" id="A0A7I4YW10"/>
<name>A0A7I4YW10_HAECO</name>
<reference evidence="4" key="1">
    <citation type="submission" date="2020-12" db="UniProtKB">
        <authorList>
            <consortium name="WormBaseParasite"/>
        </authorList>
    </citation>
    <scope>IDENTIFICATION</scope>
    <source>
        <strain evidence="4">MHco3</strain>
    </source>
</reference>
<feature type="compositionally biased region" description="Basic residues" evidence="1">
    <location>
        <begin position="74"/>
        <end position="84"/>
    </location>
</feature>
<keyword evidence="3" id="KW-1185">Reference proteome</keyword>
<feature type="region of interest" description="Disordered" evidence="1">
    <location>
        <begin position="123"/>
        <end position="200"/>
    </location>
</feature>
<evidence type="ECO:0000256" key="1">
    <source>
        <dbReference type="SAM" id="MobiDB-lite"/>
    </source>
</evidence>
<proteinExistence type="predicted"/>